<dbReference type="RefSeq" id="WP_102644473.1">
    <property type="nucleotide sequence ID" value="NZ_PNYA01000004.1"/>
</dbReference>
<proteinExistence type="predicted"/>
<gene>
    <name evidence="1" type="ORF">C0Z18_06025</name>
</gene>
<keyword evidence="2" id="KW-1185">Reference proteome</keyword>
<dbReference type="OrthoDB" id="9132139at2"/>
<protein>
    <submittedName>
        <fullName evidence="1">Uncharacterized protein</fullName>
    </submittedName>
</protein>
<evidence type="ECO:0000313" key="2">
    <source>
        <dbReference type="Proteomes" id="UP000235616"/>
    </source>
</evidence>
<dbReference type="Proteomes" id="UP000235616">
    <property type="component" value="Unassembled WGS sequence"/>
</dbReference>
<reference evidence="1 2" key="1">
    <citation type="submission" date="2018-01" db="EMBL/GenBank/DDBJ databases">
        <title>Whole genome analyses suggest that Burkholderia sensu lato contains two further novel genera in the rhizoxinica-symbiotica group Mycetohabitans gen. nov., and Trinickia gen. nov.: implications for the evolution of diazotrophy and nodulation in the Burkholderiaceae.</title>
        <authorList>
            <person name="Estrada-de los Santos P."/>
            <person name="Palmer M."/>
            <person name="Chavez-Ramirez B."/>
            <person name="Beukes C."/>
            <person name="Steenkamp E.T."/>
            <person name="Hirsch A.M."/>
            <person name="Manyaka P."/>
            <person name="Maluk M."/>
            <person name="Lafos M."/>
            <person name="Crook M."/>
            <person name="Gross E."/>
            <person name="Simon M.F."/>
            <person name="Bueno dos Reis Junior F."/>
            <person name="Poole P.S."/>
            <person name="Venter S.N."/>
            <person name="James E.K."/>
        </authorList>
    </citation>
    <scope>NUCLEOTIDE SEQUENCE [LARGE SCALE GENOMIC DNA]</scope>
    <source>
        <strain evidence="1 2">GIMN1.004</strain>
    </source>
</reference>
<sequence>MNTNEDRRDRWAENPAQSKKFETERFVVVPLTGAQAKRLLCVLLQDELLASRVDWLPEQSLDAVEKEAFRIELLCNAGQVNVWSIVERARKLQIGAVMTRFSLDGLDLDILVASQFWDQDVSSEVAEPVAQWLEKVASNFDLARYGV</sequence>
<name>A0A2N7VY49_9BURK</name>
<evidence type="ECO:0000313" key="1">
    <source>
        <dbReference type="EMBL" id="PMS22073.1"/>
    </source>
</evidence>
<dbReference type="AlphaFoldDB" id="A0A2N7VY49"/>
<dbReference type="EMBL" id="PNYA01000004">
    <property type="protein sequence ID" value="PMS22073.1"/>
    <property type="molecule type" value="Genomic_DNA"/>
</dbReference>
<accession>A0A2N7VY49</accession>
<organism evidence="1 2">
    <name type="scientific">Trinickia dabaoshanensis</name>
    <dbReference type="NCBI Taxonomy" id="564714"/>
    <lineage>
        <taxon>Bacteria</taxon>
        <taxon>Pseudomonadati</taxon>
        <taxon>Pseudomonadota</taxon>
        <taxon>Betaproteobacteria</taxon>
        <taxon>Burkholderiales</taxon>
        <taxon>Burkholderiaceae</taxon>
        <taxon>Trinickia</taxon>
    </lineage>
</organism>
<comment type="caution">
    <text evidence="1">The sequence shown here is derived from an EMBL/GenBank/DDBJ whole genome shotgun (WGS) entry which is preliminary data.</text>
</comment>